<dbReference type="FunFam" id="3.90.230.10:FF:000014">
    <property type="entry name" value="Aminopeptidase P family protein"/>
    <property type="match status" value="1"/>
</dbReference>
<dbReference type="Gene3D" id="3.90.230.10">
    <property type="entry name" value="Creatinase/methionine aminopeptidase superfamily"/>
    <property type="match status" value="1"/>
</dbReference>
<dbReference type="PANTHER" id="PTHR46112:SF3">
    <property type="entry name" value="AMINOPEPTIDASE YPDF"/>
    <property type="match status" value="1"/>
</dbReference>
<dbReference type="InterPro" id="IPR000587">
    <property type="entry name" value="Creatinase_N"/>
</dbReference>
<dbReference type="Gene3D" id="3.40.350.10">
    <property type="entry name" value="Creatinase/prolidase N-terminal domain"/>
    <property type="match status" value="1"/>
</dbReference>
<dbReference type="InterPro" id="IPR050659">
    <property type="entry name" value="Peptidase_M24B"/>
</dbReference>
<feature type="domain" description="Peptidase M24" evidence="4">
    <location>
        <begin position="136"/>
        <end position="338"/>
    </location>
</feature>
<dbReference type="InterPro" id="IPR000994">
    <property type="entry name" value="Pept_M24"/>
</dbReference>
<dbReference type="CDD" id="cd01092">
    <property type="entry name" value="APP-like"/>
    <property type="match status" value="1"/>
</dbReference>
<comment type="similarity">
    <text evidence="1">Belongs to the peptidase M24B family.</text>
</comment>
<dbReference type="PANTHER" id="PTHR46112">
    <property type="entry name" value="AMINOPEPTIDASE"/>
    <property type="match status" value="1"/>
</dbReference>
<dbReference type="GO" id="GO:0008235">
    <property type="term" value="F:metalloexopeptidase activity"/>
    <property type="evidence" value="ECO:0007669"/>
    <property type="project" value="UniProtKB-ARBA"/>
</dbReference>
<dbReference type="RefSeq" id="WP_156705055.1">
    <property type="nucleotide sequence ID" value="NZ_CACRUX010000054.1"/>
</dbReference>
<dbReference type="PROSITE" id="PS00491">
    <property type="entry name" value="PROLINE_PEPTIDASE"/>
    <property type="match status" value="1"/>
</dbReference>
<evidence type="ECO:0000256" key="3">
    <source>
        <dbReference type="ARBA" id="ARBA00022801"/>
    </source>
</evidence>
<dbReference type="EC" id="3.4.-.-" evidence="6"/>
<accession>A0A6N3DAB1</accession>
<gene>
    <name evidence="6" type="ORF">VRLFYP33_01491</name>
</gene>
<evidence type="ECO:0000256" key="2">
    <source>
        <dbReference type="ARBA" id="ARBA00022723"/>
    </source>
</evidence>
<dbReference type="EMBL" id="CACRUX010000054">
    <property type="protein sequence ID" value="VYU22607.1"/>
    <property type="molecule type" value="Genomic_DNA"/>
</dbReference>
<dbReference type="SUPFAM" id="SSF55920">
    <property type="entry name" value="Creatinase/aminopeptidase"/>
    <property type="match status" value="1"/>
</dbReference>
<keyword evidence="2" id="KW-0479">Metal-binding</keyword>
<dbReference type="GO" id="GO:0046872">
    <property type="term" value="F:metal ion binding"/>
    <property type="evidence" value="ECO:0007669"/>
    <property type="project" value="UniProtKB-KW"/>
</dbReference>
<keyword evidence="3 6" id="KW-0378">Hydrolase</keyword>
<dbReference type="InterPro" id="IPR001714">
    <property type="entry name" value="Pept_M24_MAP"/>
</dbReference>
<feature type="domain" description="Creatinase N-terminal" evidence="5">
    <location>
        <begin position="5"/>
        <end position="121"/>
    </location>
</feature>
<sequence length="356" mass="38986">MNGLLRLQDYLTAHQYDGILLLSQTNLRYFAGFTGTTAIGFVTPNTAFIVTDSRYTEQAQNQCEGYEVIQYTGSNWETIADIVKNHNITLSVCAFEGNYVPVDTYMTFSDILVGSKFKSVDLTPLRAVKRPDELTLMKEAARIADEAFAALLPQLKPGMTEREARVILEIEMLKRGSEEPSFDTIVASGHRSSMPHGVASDKVIETGDFVTFDFGAVYQGYHSDMTRTIVMGHASDLQRKLYKVVLDAQLKGLAAVKAGTTGKIVDAACRDSIAADGYGDYFNHGTGHGVGLDIHEEPVASPRSDTVLEPNMIVTVEPGVYLPGEIGLRIEDSVIVTDDGYELLTHTSKELIEVKG</sequence>
<dbReference type="Pfam" id="PF01321">
    <property type="entry name" value="Creatinase_N"/>
    <property type="match status" value="1"/>
</dbReference>
<dbReference type="Pfam" id="PF00557">
    <property type="entry name" value="Peptidase_M24"/>
    <property type="match status" value="1"/>
</dbReference>
<name>A0A6N3DAB1_9FIRM</name>
<evidence type="ECO:0000259" key="4">
    <source>
        <dbReference type="Pfam" id="PF00557"/>
    </source>
</evidence>
<dbReference type="AlphaFoldDB" id="A0A6N3DAB1"/>
<proteinExistence type="inferred from homology"/>
<organism evidence="6">
    <name type="scientific">Veillonella ratti</name>
    <dbReference type="NCBI Taxonomy" id="103892"/>
    <lineage>
        <taxon>Bacteria</taxon>
        <taxon>Bacillati</taxon>
        <taxon>Bacillota</taxon>
        <taxon>Negativicutes</taxon>
        <taxon>Veillonellales</taxon>
        <taxon>Veillonellaceae</taxon>
        <taxon>Veillonella</taxon>
    </lineage>
</organism>
<dbReference type="SUPFAM" id="SSF53092">
    <property type="entry name" value="Creatinase/prolidase N-terminal domain"/>
    <property type="match status" value="1"/>
</dbReference>
<evidence type="ECO:0000313" key="6">
    <source>
        <dbReference type="EMBL" id="VYU22607.1"/>
    </source>
</evidence>
<reference evidence="6" key="1">
    <citation type="submission" date="2019-11" db="EMBL/GenBank/DDBJ databases">
        <authorList>
            <person name="Feng L."/>
        </authorList>
    </citation>
    <scope>NUCLEOTIDE SEQUENCE</scope>
    <source>
        <strain evidence="6">VrattiLFYP33</strain>
    </source>
</reference>
<dbReference type="InterPro" id="IPR036005">
    <property type="entry name" value="Creatinase/aminopeptidase-like"/>
</dbReference>
<dbReference type="InterPro" id="IPR001131">
    <property type="entry name" value="Peptidase_M24B_aminopep-P_CS"/>
</dbReference>
<evidence type="ECO:0000259" key="5">
    <source>
        <dbReference type="Pfam" id="PF01321"/>
    </source>
</evidence>
<dbReference type="PRINTS" id="PR00599">
    <property type="entry name" value="MAPEPTIDASE"/>
</dbReference>
<protein>
    <submittedName>
        <fullName evidence="6">Putative peptidase</fullName>
        <ecNumber evidence="6">3.4.-.-</ecNumber>
    </submittedName>
</protein>
<dbReference type="GO" id="GO:0004177">
    <property type="term" value="F:aminopeptidase activity"/>
    <property type="evidence" value="ECO:0007669"/>
    <property type="project" value="UniProtKB-ARBA"/>
</dbReference>
<evidence type="ECO:0000256" key="1">
    <source>
        <dbReference type="ARBA" id="ARBA00008766"/>
    </source>
</evidence>
<dbReference type="InterPro" id="IPR029149">
    <property type="entry name" value="Creatin/AminoP/Spt16_N"/>
</dbReference>